<sequence length="60" mass="7386">MKLEQQSLLLQEMSFCFQYHQCQIYFRSFDEYFNDPIFLVQLKRMEIQKQLGILILNYGN</sequence>
<proteinExistence type="predicted"/>
<name>A0A8S1R2E2_9CILI</name>
<comment type="caution">
    <text evidence="1">The sequence shown here is derived from an EMBL/GenBank/DDBJ whole genome shotgun (WGS) entry which is preliminary data.</text>
</comment>
<evidence type="ECO:0000313" key="1">
    <source>
        <dbReference type="EMBL" id="CAD8120750.1"/>
    </source>
</evidence>
<accession>A0A8S1R2E2</accession>
<dbReference type="AlphaFoldDB" id="A0A8S1R2E2"/>
<evidence type="ECO:0000313" key="2">
    <source>
        <dbReference type="Proteomes" id="UP000692954"/>
    </source>
</evidence>
<protein>
    <submittedName>
        <fullName evidence="1">Uncharacterized protein</fullName>
    </submittedName>
</protein>
<dbReference type="EMBL" id="CAJJDN010000128">
    <property type="protein sequence ID" value="CAD8120750.1"/>
    <property type="molecule type" value="Genomic_DNA"/>
</dbReference>
<gene>
    <name evidence="1" type="ORF">PSON_ATCC_30995.1.T1280002</name>
</gene>
<organism evidence="1 2">
    <name type="scientific">Paramecium sonneborni</name>
    <dbReference type="NCBI Taxonomy" id="65129"/>
    <lineage>
        <taxon>Eukaryota</taxon>
        <taxon>Sar</taxon>
        <taxon>Alveolata</taxon>
        <taxon>Ciliophora</taxon>
        <taxon>Intramacronucleata</taxon>
        <taxon>Oligohymenophorea</taxon>
        <taxon>Peniculida</taxon>
        <taxon>Parameciidae</taxon>
        <taxon>Paramecium</taxon>
    </lineage>
</organism>
<keyword evidence="2" id="KW-1185">Reference proteome</keyword>
<reference evidence="1" key="1">
    <citation type="submission" date="2021-01" db="EMBL/GenBank/DDBJ databases">
        <authorList>
            <consortium name="Genoscope - CEA"/>
            <person name="William W."/>
        </authorList>
    </citation>
    <scope>NUCLEOTIDE SEQUENCE</scope>
</reference>
<dbReference type="Proteomes" id="UP000692954">
    <property type="component" value="Unassembled WGS sequence"/>
</dbReference>